<evidence type="ECO:0000256" key="2">
    <source>
        <dbReference type="ARBA" id="ARBA00023015"/>
    </source>
</evidence>
<dbReference type="SUPFAM" id="SSF46785">
    <property type="entry name" value="Winged helix' DNA-binding domain"/>
    <property type="match status" value="1"/>
</dbReference>
<evidence type="ECO:0000256" key="1">
    <source>
        <dbReference type="ARBA" id="ARBA00009437"/>
    </source>
</evidence>
<organism evidence="6 7">
    <name type="scientific">Luedemannella flava</name>
    <dbReference type="NCBI Taxonomy" id="349316"/>
    <lineage>
        <taxon>Bacteria</taxon>
        <taxon>Bacillati</taxon>
        <taxon>Actinomycetota</taxon>
        <taxon>Actinomycetes</taxon>
        <taxon>Micromonosporales</taxon>
        <taxon>Micromonosporaceae</taxon>
        <taxon>Luedemannella</taxon>
    </lineage>
</organism>
<feature type="domain" description="HTH lysR-type" evidence="5">
    <location>
        <begin position="2"/>
        <end position="59"/>
    </location>
</feature>
<comment type="similarity">
    <text evidence="1">Belongs to the LysR transcriptional regulatory family.</text>
</comment>
<dbReference type="SUPFAM" id="SSF53850">
    <property type="entry name" value="Periplasmic binding protein-like II"/>
    <property type="match status" value="1"/>
</dbReference>
<keyword evidence="3" id="KW-0238">DNA-binding</keyword>
<dbReference type="RefSeq" id="WP_344135182.1">
    <property type="nucleotide sequence ID" value="NZ_BAAALT010000149.1"/>
</dbReference>
<evidence type="ECO:0000313" key="7">
    <source>
        <dbReference type="Proteomes" id="UP001500218"/>
    </source>
</evidence>
<dbReference type="PANTHER" id="PTHR30346:SF29">
    <property type="entry name" value="LYSR SUBSTRATE-BINDING"/>
    <property type="match status" value="1"/>
</dbReference>
<keyword evidence="2" id="KW-0805">Transcription regulation</keyword>
<dbReference type="PROSITE" id="PS50931">
    <property type="entry name" value="HTH_LYSR"/>
    <property type="match status" value="1"/>
</dbReference>
<reference evidence="7" key="1">
    <citation type="journal article" date="2019" name="Int. J. Syst. Evol. Microbiol.">
        <title>The Global Catalogue of Microorganisms (GCM) 10K type strain sequencing project: providing services to taxonomists for standard genome sequencing and annotation.</title>
        <authorList>
            <consortium name="The Broad Institute Genomics Platform"/>
            <consortium name="The Broad Institute Genome Sequencing Center for Infectious Disease"/>
            <person name="Wu L."/>
            <person name="Ma J."/>
        </authorList>
    </citation>
    <scope>NUCLEOTIDE SEQUENCE [LARGE SCALE GENOMIC DNA]</scope>
    <source>
        <strain evidence="7">JCM 13250</strain>
    </source>
</reference>
<dbReference type="EMBL" id="BAAALT010000149">
    <property type="protein sequence ID" value="GAA1817572.1"/>
    <property type="molecule type" value="Genomic_DNA"/>
</dbReference>
<evidence type="ECO:0000256" key="4">
    <source>
        <dbReference type="ARBA" id="ARBA00023163"/>
    </source>
</evidence>
<sequence>MIDLARLRALHAVATYGTVTGAARALYLTPSAVSQHLAKLERETGSALLEKDGRGLRLTEAGRVLVRHAANVLAAVEEAEAALAAHHDTVTGRLVIAAFPTACRSLAPVALSRLLGEHPGLEPALRECGNAISLDLVARGEADVAVIDEWPEARISLPAGVSQSELGPDVADLVVPVGHPLAGGGPVRLTDVVGQRWVASTPGSICHDWFTRVMPDVWPAFHVDEFETQLTLIAAGLGVAVIPRLARTSLPAGVAVVPVEPVPTRRVGVAWRTASGARPAINAAIEALHHAWRHRATG</sequence>
<dbReference type="PANTHER" id="PTHR30346">
    <property type="entry name" value="TRANSCRIPTIONAL DUAL REGULATOR HCAR-RELATED"/>
    <property type="match status" value="1"/>
</dbReference>
<dbReference type="CDD" id="cd08423">
    <property type="entry name" value="PBP2_LTTR_like_6"/>
    <property type="match status" value="1"/>
</dbReference>
<evidence type="ECO:0000259" key="5">
    <source>
        <dbReference type="PROSITE" id="PS50931"/>
    </source>
</evidence>
<gene>
    <name evidence="6" type="ORF">GCM10009682_43020</name>
</gene>
<protein>
    <submittedName>
        <fullName evidence="6">LysR family transcriptional regulator</fullName>
    </submittedName>
</protein>
<dbReference type="InterPro" id="IPR000847">
    <property type="entry name" value="LysR_HTH_N"/>
</dbReference>
<keyword evidence="4" id="KW-0804">Transcription</keyword>
<evidence type="ECO:0000313" key="6">
    <source>
        <dbReference type="EMBL" id="GAA1817572.1"/>
    </source>
</evidence>
<dbReference type="InterPro" id="IPR036390">
    <property type="entry name" value="WH_DNA-bd_sf"/>
</dbReference>
<dbReference type="Pfam" id="PF00126">
    <property type="entry name" value="HTH_1"/>
    <property type="match status" value="1"/>
</dbReference>
<dbReference type="Gene3D" id="3.40.190.10">
    <property type="entry name" value="Periplasmic binding protein-like II"/>
    <property type="match status" value="2"/>
</dbReference>
<evidence type="ECO:0000256" key="3">
    <source>
        <dbReference type="ARBA" id="ARBA00023125"/>
    </source>
</evidence>
<name>A0ABP4YKM9_9ACTN</name>
<dbReference type="InterPro" id="IPR036388">
    <property type="entry name" value="WH-like_DNA-bd_sf"/>
</dbReference>
<keyword evidence="7" id="KW-1185">Reference proteome</keyword>
<proteinExistence type="inferred from homology"/>
<comment type="caution">
    <text evidence="6">The sequence shown here is derived from an EMBL/GenBank/DDBJ whole genome shotgun (WGS) entry which is preliminary data.</text>
</comment>
<accession>A0ABP4YKM9</accession>
<dbReference type="InterPro" id="IPR005119">
    <property type="entry name" value="LysR_subst-bd"/>
</dbReference>
<dbReference type="Gene3D" id="1.10.10.10">
    <property type="entry name" value="Winged helix-like DNA-binding domain superfamily/Winged helix DNA-binding domain"/>
    <property type="match status" value="1"/>
</dbReference>
<dbReference type="Proteomes" id="UP001500218">
    <property type="component" value="Unassembled WGS sequence"/>
</dbReference>
<dbReference type="Pfam" id="PF03466">
    <property type="entry name" value="LysR_substrate"/>
    <property type="match status" value="1"/>
</dbReference>